<dbReference type="Proteomes" id="UP000037931">
    <property type="component" value="Unassembled WGS sequence"/>
</dbReference>
<evidence type="ECO:0000256" key="9">
    <source>
        <dbReference type="ARBA" id="ARBA00023136"/>
    </source>
</evidence>
<keyword evidence="5 11" id="KW-0808">Transferase</keyword>
<dbReference type="InterPro" id="IPR004299">
    <property type="entry name" value="MBOAT_fam"/>
</dbReference>
<feature type="transmembrane region" description="Helical" evidence="12">
    <location>
        <begin position="243"/>
        <end position="262"/>
    </location>
</feature>
<evidence type="ECO:0000256" key="4">
    <source>
        <dbReference type="ARBA" id="ARBA00022475"/>
    </source>
</evidence>
<keyword evidence="4 11" id="KW-1003">Cell membrane</keyword>
<gene>
    <name evidence="13" type="ORF">PF66_00269</name>
</gene>
<feature type="transmembrane region" description="Helical" evidence="12">
    <location>
        <begin position="311"/>
        <end position="337"/>
    </location>
</feature>
<evidence type="ECO:0000256" key="10">
    <source>
        <dbReference type="ARBA" id="ARBA00023315"/>
    </source>
</evidence>
<dbReference type="PANTHER" id="PTHR13285">
    <property type="entry name" value="ACYLTRANSFERASE"/>
    <property type="match status" value="1"/>
</dbReference>
<dbReference type="EC" id="2.3.1.-" evidence="11"/>
<keyword evidence="9 11" id="KW-0472">Membrane</keyword>
<evidence type="ECO:0000256" key="1">
    <source>
        <dbReference type="ARBA" id="ARBA00004429"/>
    </source>
</evidence>
<dbReference type="Pfam" id="PF03062">
    <property type="entry name" value="MBOAT"/>
    <property type="match status" value="1"/>
</dbReference>
<evidence type="ECO:0000256" key="7">
    <source>
        <dbReference type="ARBA" id="ARBA00022841"/>
    </source>
</evidence>
<sequence length="518" mass="58377">MVFSSNVFLFLFLPIFLGLYYLSGQRYRNLLLLVASYVFYAWWRVDFLALFAGVTLWNYWIGLKVGAAGVRSKPAQRWLLLGVAVDLGILGYFKYANFGVDSLNAIMTSFGLEPFILTHVLLPIGISFYIFESISYIIDVYRGDTPATRNLIDFAAFVAIFPHLIAGPVLRFRDLADQFNHRTHTLDKFSEGATRFMQGFIKKVFIADTLAVVADHCFALQHPTTGDAWLGALAYTAQLYFDFSGYSDMAIGLGLMMGFRFMENFKQPYISQSITEFWRRWHISLSTWLRDYLYITLGGNRRGTLITYRNLFLTMLLGGLWHGANITYIVWGAWHGMWLAIEKALGINTTPRSLNPIRWALTFLLVIMGWVIFRAENLHVAGRMYGAMFSFGDWSLSELNRASLTGLQVATLVVAYATLAFFGLRDLYRDPPAAKAKGKPADGPASAQPGLIKAAPGEAAGSIHEPGYTVGVEAQVQPAYWVADWPRYLMRALVLLLFIASILKLSAQSFSPFLYFQF</sequence>
<dbReference type="GO" id="GO:0005886">
    <property type="term" value="C:plasma membrane"/>
    <property type="evidence" value="ECO:0007669"/>
    <property type="project" value="UniProtKB-SubCell"/>
</dbReference>
<evidence type="ECO:0000256" key="3">
    <source>
        <dbReference type="ARBA" id="ARBA00010323"/>
    </source>
</evidence>
<dbReference type="PATRIC" id="fig|50340.43.peg.272"/>
<dbReference type="UniPathway" id="UPA00286"/>
<keyword evidence="11" id="KW-0997">Cell inner membrane</keyword>
<evidence type="ECO:0000313" key="14">
    <source>
        <dbReference type="Proteomes" id="UP000037931"/>
    </source>
</evidence>
<feature type="transmembrane region" description="Helical" evidence="12">
    <location>
        <begin position="34"/>
        <end position="57"/>
    </location>
</feature>
<keyword evidence="7 11" id="KW-0016">Alginate biosynthesis</keyword>
<evidence type="ECO:0000256" key="2">
    <source>
        <dbReference type="ARBA" id="ARBA00005182"/>
    </source>
</evidence>
<feature type="transmembrane region" description="Helical" evidence="12">
    <location>
        <begin position="150"/>
        <end position="170"/>
    </location>
</feature>
<evidence type="ECO:0000256" key="6">
    <source>
        <dbReference type="ARBA" id="ARBA00022692"/>
    </source>
</evidence>
<dbReference type="InterPro" id="IPR024194">
    <property type="entry name" value="Ac/AlaTfrase_AlgI/DltB"/>
</dbReference>
<feature type="transmembrane region" description="Helical" evidence="12">
    <location>
        <begin position="357"/>
        <end position="375"/>
    </location>
</feature>
<organism evidence="13 14">
    <name type="scientific">Pseudomonas asplenii</name>
    <dbReference type="NCBI Taxonomy" id="53407"/>
    <lineage>
        <taxon>Bacteria</taxon>
        <taxon>Pseudomonadati</taxon>
        <taxon>Pseudomonadota</taxon>
        <taxon>Gammaproteobacteria</taxon>
        <taxon>Pseudomonadales</taxon>
        <taxon>Pseudomonadaceae</taxon>
        <taxon>Pseudomonas</taxon>
    </lineage>
</organism>
<evidence type="ECO:0000256" key="8">
    <source>
        <dbReference type="ARBA" id="ARBA00022989"/>
    </source>
</evidence>
<evidence type="ECO:0000256" key="5">
    <source>
        <dbReference type="ARBA" id="ARBA00022679"/>
    </source>
</evidence>
<evidence type="ECO:0000256" key="11">
    <source>
        <dbReference type="PIRNR" id="PIRNR016636"/>
    </source>
</evidence>
<protein>
    <recommendedName>
        <fullName evidence="11">Probable alginate O-acetylase</fullName>
        <ecNumber evidence="11">2.3.1.-</ecNumber>
    </recommendedName>
</protein>
<feature type="transmembrane region" description="Helical" evidence="12">
    <location>
        <begin position="78"/>
        <end position="95"/>
    </location>
</feature>
<dbReference type="PANTHER" id="PTHR13285:SF23">
    <property type="entry name" value="TEICHOIC ACID D-ALANYLTRANSFERASE"/>
    <property type="match status" value="1"/>
</dbReference>
<keyword evidence="8 12" id="KW-1133">Transmembrane helix</keyword>
<comment type="caution">
    <text evidence="13">The sequence shown here is derived from an EMBL/GenBank/DDBJ whole genome shotgun (WGS) entry which is preliminary data.</text>
</comment>
<reference evidence="13 14" key="1">
    <citation type="journal article" date="2015" name="PLoS ONE">
        <title>Rice-Infecting Pseudomonas Genomes Are Highly Accessorized and Harbor Multiple Putative Virulence Mechanisms to Cause Sheath Brown Rot.</title>
        <authorList>
            <person name="Quibod I.L."/>
            <person name="Grande G."/>
            <person name="Oreiro E.G."/>
            <person name="Borja F.N."/>
            <person name="Dossa G.S."/>
            <person name="Mauleon R."/>
            <person name="Cruz C.V."/>
            <person name="Oliva R."/>
        </authorList>
    </citation>
    <scope>NUCLEOTIDE SEQUENCE [LARGE SCALE GENOMIC DNA]</scope>
    <source>
        <strain evidence="13 14">IRRI 6609</strain>
    </source>
</reference>
<comment type="subcellular location">
    <subcellularLocation>
        <location evidence="1">Cell inner membrane</location>
        <topology evidence="1">Multi-pass membrane protein</topology>
    </subcellularLocation>
</comment>
<dbReference type="InterPro" id="IPR051085">
    <property type="entry name" value="MB_O-acyltransferase"/>
</dbReference>
<feature type="transmembrane region" description="Helical" evidence="12">
    <location>
        <begin position="488"/>
        <end position="507"/>
    </location>
</feature>
<keyword evidence="6 11" id="KW-0812">Transmembrane</keyword>
<feature type="transmembrane region" description="Helical" evidence="12">
    <location>
        <begin position="115"/>
        <end position="138"/>
    </location>
</feature>
<proteinExistence type="inferred from homology"/>
<accession>A0A0N1J6A5</accession>
<dbReference type="AlphaFoldDB" id="A0A0N1J6A5"/>
<dbReference type="InterPro" id="IPR028362">
    <property type="entry name" value="AlgI"/>
</dbReference>
<dbReference type="OrthoDB" id="139172at2"/>
<keyword evidence="14" id="KW-1185">Reference proteome</keyword>
<comment type="pathway">
    <text evidence="2 11">Glycan biosynthesis; alginate biosynthesis.</text>
</comment>
<evidence type="ECO:0000313" key="13">
    <source>
        <dbReference type="EMBL" id="KPA93340.1"/>
    </source>
</evidence>
<keyword evidence="10 11" id="KW-0012">Acyltransferase</keyword>
<dbReference type="EMBL" id="JSYZ01000001">
    <property type="protein sequence ID" value="KPA93340.1"/>
    <property type="molecule type" value="Genomic_DNA"/>
</dbReference>
<evidence type="ECO:0000256" key="12">
    <source>
        <dbReference type="SAM" id="Phobius"/>
    </source>
</evidence>
<dbReference type="PIRSF" id="PIRSF016636">
    <property type="entry name" value="AlgI_DltB"/>
    <property type="match status" value="1"/>
</dbReference>
<dbReference type="PIRSF" id="PIRSF500217">
    <property type="entry name" value="AlgI"/>
    <property type="match status" value="1"/>
</dbReference>
<dbReference type="RefSeq" id="WP_054060204.1">
    <property type="nucleotide sequence ID" value="NZ_JAQMZR010000038.1"/>
</dbReference>
<dbReference type="STRING" id="50340.PF66_00269"/>
<dbReference type="GO" id="GO:0016746">
    <property type="term" value="F:acyltransferase activity"/>
    <property type="evidence" value="ECO:0007669"/>
    <property type="project" value="UniProtKB-KW"/>
</dbReference>
<feature type="transmembrane region" description="Helical" evidence="12">
    <location>
        <begin position="404"/>
        <end position="424"/>
    </location>
</feature>
<comment type="similarity">
    <text evidence="3 11">Belongs to the membrane-bound acyltransferase family.</text>
</comment>
<name>A0A0N1J6A5_9PSED</name>
<dbReference type="GO" id="GO:0042121">
    <property type="term" value="P:alginic acid biosynthetic process"/>
    <property type="evidence" value="ECO:0007669"/>
    <property type="project" value="UniProtKB-UniRule"/>
</dbReference>